<evidence type="ECO:0000313" key="13">
    <source>
        <dbReference type="EMBL" id="GCC29421.1"/>
    </source>
</evidence>
<dbReference type="SUPFAM" id="SSF81296">
    <property type="entry name" value="E set domains"/>
    <property type="match status" value="1"/>
</dbReference>
<dbReference type="PANTHER" id="PTHR12203:SF18">
    <property type="entry name" value="PROTEIN O-GLUCOSYLTRANSFERASE 3"/>
    <property type="match status" value="1"/>
</dbReference>
<evidence type="ECO:0000256" key="10">
    <source>
        <dbReference type="PROSITE-ProRule" id="PRU00087"/>
    </source>
</evidence>
<dbReference type="InterPro" id="IPR006598">
    <property type="entry name" value="CAP10"/>
</dbReference>
<dbReference type="PROSITE" id="PS50194">
    <property type="entry name" value="FILAMIN_REPEAT"/>
    <property type="match status" value="1"/>
</dbReference>
<keyword evidence="3" id="KW-0328">Glycosyltransferase</keyword>
<dbReference type="AlphaFoldDB" id="A0A401SGB5"/>
<evidence type="ECO:0000256" key="5">
    <source>
        <dbReference type="ARBA" id="ARBA00022729"/>
    </source>
</evidence>
<comment type="caution">
    <text evidence="13">The sequence shown here is derived from an EMBL/GenBank/DDBJ whole genome shotgun (WGS) entry which is preliminary data.</text>
</comment>
<dbReference type="InterPro" id="IPR013783">
    <property type="entry name" value="Ig-like_fold"/>
</dbReference>
<dbReference type="GO" id="GO:0046527">
    <property type="term" value="F:glucosyltransferase activity"/>
    <property type="evidence" value="ECO:0007669"/>
    <property type="project" value="TreeGrafter"/>
</dbReference>
<dbReference type="PANTHER" id="PTHR12203">
    <property type="entry name" value="KDEL LYS-ASP-GLU-LEU CONTAINING - RELATED"/>
    <property type="match status" value="1"/>
</dbReference>
<evidence type="ECO:0000256" key="9">
    <source>
        <dbReference type="ARBA" id="ARBA00049246"/>
    </source>
</evidence>
<dbReference type="FunFam" id="2.60.40.10:FF:000419">
    <property type="entry name" value="KDEL (Lys-Asp-Glu-Leu) containing 1"/>
    <property type="match status" value="1"/>
</dbReference>
<dbReference type="InterPro" id="IPR014756">
    <property type="entry name" value="Ig_E-set"/>
</dbReference>
<dbReference type="Gene3D" id="2.60.40.10">
    <property type="entry name" value="Immunoglobulins"/>
    <property type="match status" value="1"/>
</dbReference>
<dbReference type="OrthoDB" id="541052at2759"/>
<feature type="chain" id="PRO_5019049137" description="Glycosyl transferase CAP10 domain-containing protein" evidence="11">
    <location>
        <begin position="28"/>
        <end position="510"/>
    </location>
</feature>
<evidence type="ECO:0000256" key="6">
    <source>
        <dbReference type="ARBA" id="ARBA00022824"/>
    </source>
</evidence>
<comment type="similarity">
    <text evidence="2">Belongs to the KDELC family.</text>
</comment>
<accession>A0A401SGB5</accession>
<evidence type="ECO:0000256" key="3">
    <source>
        <dbReference type="ARBA" id="ARBA00022676"/>
    </source>
</evidence>
<dbReference type="SMART" id="SM00672">
    <property type="entry name" value="CAP10"/>
    <property type="match status" value="1"/>
</dbReference>
<keyword evidence="6" id="KW-0256">Endoplasmic reticulum</keyword>
<comment type="catalytic activity">
    <reaction evidence="8">
        <text>L-seryl-[EGF-like domain protein] + UDP-alpha-D-xylose = 3-O-(beta-D-xylosyl)-L-seryl-[EGF-like domain protein] + UDP + H(+)</text>
        <dbReference type="Rhea" id="RHEA:62016"/>
        <dbReference type="Rhea" id="RHEA-COMP:16010"/>
        <dbReference type="Rhea" id="RHEA-COMP:16011"/>
        <dbReference type="ChEBI" id="CHEBI:15378"/>
        <dbReference type="ChEBI" id="CHEBI:29999"/>
        <dbReference type="ChEBI" id="CHEBI:57632"/>
        <dbReference type="ChEBI" id="CHEBI:58223"/>
        <dbReference type="ChEBI" id="CHEBI:132085"/>
    </reaction>
</comment>
<evidence type="ECO:0000256" key="7">
    <source>
        <dbReference type="ARBA" id="ARBA00023180"/>
    </source>
</evidence>
<keyword evidence="14" id="KW-1185">Reference proteome</keyword>
<keyword evidence="7" id="KW-0325">Glycoprotein</keyword>
<reference evidence="13 14" key="1">
    <citation type="journal article" date="2018" name="Nat. Ecol. Evol.">
        <title>Shark genomes provide insights into elasmobranch evolution and the origin of vertebrates.</title>
        <authorList>
            <person name="Hara Y"/>
            <person name="Yamaguchi K"/>
            <person name="Onimaru K"/>
            <person name="Kadota M"/>
            <person name="Koyanagi M"/>
            <person name="Keeley SD"/>
            <person name="Tatsumi K"/>
            <person name="Tanaka K"/>
            <person name="Motone F"/>
            <person name="Kageyama Y"/>
            <person name="Nozu R"/>
            <person name="Adachi N"/>
            <person name="Nishimura O"/>
            <person name="Nakagawa R"/>
            <person name="Tanegashima C"/>
            <person name="Kiyatake I"/>
            <person name="Matsumoto R"/>
            <person name="Murakumo K"/>
            <person name="Nishida K"/>
            <person name="Terakita A"/>
            <person name="Kuratani S"/>
            <person name="Sato K"/>
            <person name="Hyodo S Kuraku.S."/>
        </authorList>
    </citation>
    <scope>NUCLEOTIDE SEQUENCE [LARGE SCALE GENOMIC DNA]</scope>
</reference>
<organism evidence="13 14">
    <name type="scientific">Chiloscyllium punctatum</name>
    <name type="common">Brownbanded bambooshark</name>
    <name type="synonym">Hemiscyllium punctatum</name>
    <dbReference type="NCBI Taxonomy" id="137246"/>
    <lineage>
        <taxon>Eukaryota</taxon>
        <taxon>Metazoa</taxon>
        <taxon>Chordata</taxon>
        <taxon>Craniata</taxon>
        <taxon>Vertebrata</taxon>
        <taxon>Chondrichthyes</taxon>
        <taxon>Elasmobranchii</taxon>
        <taxon>Galeomorphii</taxon>
        <taxon>Galeoidea</taxon>
        <taxon>Orectolobiformes</taxon>
        <taxon>Hemiscylliidae</taxon>
        <taxon>Chiloscyllium</taxon>
    </lineage>
</organism>
<evidence type="ECO:0000256" key="2">
    <source>
        <dbReference type="ARBA" id="ARBA00006063"/>
    </source>
</evidence>
<gene>
    <name evidence="13" type="ORF">chiPu_0007863</name>
</gene>
<keyword evidence="4" id="KW-0808">Transferase</keyword>
<dbReference type="GO" id="GO:0012505">
    <property type="term" value="C:endomembrane system"/>
    <property type="evidence" value="ECO:0007669"/>
    <property type="project" value="TreeGrafter"/>
</dbReference>
<keyword evidence="5 11" id="KW-0732">Signal</keyword>
<dbReference type="InterPro" id="IPR017868">
    <property type="entry name" value="Filamin/ABP280_repeat-like"/>
</dbReference>
<dbReference type="InterPro" id="IPR051091">
    <property type="entry name" value="O-Glucosyltr/Glycosyltrsf_90"/>
</dbReference>
<comment type="catalytic activity">
    <reaction evidence="9">
        <text>L-seryl-[EGF-like domain protein] + UDP-alpha-D-glucose = 3-O-(beta-D-glucosyl)-L-seryl-[EGF-like domain protein] + UDP + H(+)</text>
        <dbReference type="Rhea" id="RHEA:58116"/>
        <dbReference type="Rhea" id="RHEA-COMP:14610"/>
        <dbReference type="Rhea" id="RHEA-COMP:16010"/>
        <dbReference type="ChEBI" id="CHEBI:15378"/>
        <dbReference type="ChEBI" id="CHEBI:29999"/>
        <dbReference type="ChEBI" id="CHEBI:58223"/>
        <dbReference type="ChEBI" id="CHEBI:58885"/>
        <dbReference type="ChEBI" id="CHEBI:140576"/>
    </reaction>
</comment>
<name>A0A401SGB5_CHIPU</name>
<protein>
    <recommendedName>
        <fullName evidence="12">Glycosyl transferase CAP10 domain-containing protein</fullName>
    </recommendedName>
</protein>
<evidence type="ECO:0000256" key="1">
    <source>
        <dbReference type="ARBA" id="ARBA00004922"/>
    </source>
</evidence>
<dbReference type="OMA" id="GITAWFF"/>
<evidence type="ECO:0000259" key="12">
    <source>
        <dbReference type="SMART" id="SM00672"/>
    </source>
</evidence>
<proteinExistence type="inferred from homology"/>
<feature type="domain" description="Glycosyl transferase CAP10" evidence="12">
    <location>
        <begin position="235"/>
        <end position="478"/>
    </location>
</feature>
<dbReference type="Pfam" id="PF00630">
    <property type="entry name" value="Filamin"/>
    <property type="match status" value="1"/>
</dbReference>
<evidence type="ECO:0000256" key="8">
    <source>
        <dbReference type="ARBA" id="ARBA00047553"/>
    </source>
</evidence>
<feature type="repeat" description="Filamin" evidence="10">
    <location>
        <begin position="31"/>
        <end position="140"/>
    </location>
</feature>
<dbReference type="Proteomes" id="UP000287033">
    <property type="component" value="Unassembled WGS sequence"/>
</dbReference>
<evidence type="ECO:0000256" key="4">
    <source>
        <dbReference type="ARBA" id="ARBA00022679"/>
    </source>
</evidence>
<feature type="signal peptide" evidence="11">
    <location>
        <begin position="1"/>
        <end position="27"/>
    </location>
</feature>
<dbReference type="Pfam" id="PF05686">
    <property type="entry name" value="Glyco_transf_90"/>
    <property type="match status" value="1"/>
</dbReference>
<dbReference type="EMBL" id="BEZZ01000249">
    <property type="protein sequence ID" value="GCC29421.1"/>
    <property type="molecule type" value="Genomic_DNA"/>
</dbReference>
<evidence type="ECO:0000313" key="14">
    <source>
        <dbReference type="Proteomes" id="UP000287033"/>
    </source>
</evidence>
<sequence>MGGKMQRQCVSWAFSVGLFLMVSVGKCETGKEEVSAAKSLVWGPGLRADVVLPVRYFYIQAVTHTEENVTYSPGSNTFNVVIKVLSSREHVRRYVPAPLDRNDGTFLMRYRLYGTASEGLKIEIFHQGQHVGQSPYILKGPVYHEYCYCPEVEPQIWKDTGSCPAEEEQISRDFINFPSIDLSLLLEEVPNRFGDRGIVHYTILNNQIYRRTMGRYTDFKMFSDEMLLSLARKVRLPDVEFYVNVGDWPLETRQMKDNPLPIISWCGSEDTTDIVLPTYDITRSTLETLRGVTNDLLSIQGQTGPAWENKTEQAFWRGRDSREERLKLVRISKEHPDLLDAGITAYFFFREEEKELGKAQLISFFDFFKYKYQVNVDGTVAAYRFPYLMLGDSLVMKQDSKYYEHFYRSLKPWKHYVPLKRDMSDVIEKIKWVKDNDAEAQKIARSGQALARDLLQPSSLYCYYFIVLQEYAKRQTTKPEIRNGMEHVLQPTDNESFCNCKRIANIKEEL</sequence>
<comment type="pathway">
    <text evidence="1">Protein modification; protein glycosylation.</text>
</comment>
<evidence type="ECO:0000256" key="11">
    <source>
        <dbReference type="SAM" id="SignalP"/>
    </source>
</evidence>